<name>A0AAV1I3D8_9CHLO</name>
<gene>
    <name evidence="2" type="ORF">CVIRNUC_004516</name>
</gene>
<sequence>MNTVRKIVGKSLRKLTHYMSMLNCRKYNIAPTEKKLVTKRDKSGIEVPDLTSEGFKQFDRSGRPYEPTDVQSQLDWDRGFAH</sequence>
<evidence type="ECO:0000256" key="1">
    <source>
        <dbReference type="SAM" id="MobiDB-lite"/>
    </source>
</evidence>
<dbReference type="Proteomes" id="UP001314263">
    <property type="component" value="Unassembled WGS sequence"/>
</dbReference>
<protein>
    <submittedName>
        <fullName evidence="2">Uncharacterized protein</fullName>
    </submittedName>
</protein>
<keyword evidence="3" id="KW-1185">Reference proteome</keyword>
<evidence type="ECO:0000313" key="3">
    <source>
        <dbReference type="Proteomes" id="UP001314263"/>
    </source>
</evidence>
<comment type="caution">
    <text evidence="2">The sequence shown here is derived from an EMBL/GenBank/DDBJ whole genome shotgun (WGS) entry which is preliminary data.</text>
</comment>
<organism evidence="2 3">
    <name type="scientific">Coccomyxa viridis</name>
    <dbReference type="NCBI Taxonomy" id="1274662"/>
    <lineage>
        <taxon>Eukaryota</taxon>
        <taxon>Viridiplantae</taxon>
        <taxon>Chlorophyta</taxon>
        <taxon>core chlorophytes</taxon>
        <taxon>Trebouxiophyceae</taxon>
        <taxon>Trebouxiophyceae incertae sedis</taxon>
        <taxon>Coccomyxaceae</taxon>
        <taxon>Coccomyxa</taxon>
    </lineage>
</organism>
<dbReference type="AlphaFoldDB" id="A0AAV1I3D8"/>
<reference evidence="2 3" key="1">
    <citation type="submission" date="2023-10" db="EMBL/GenBank/DDBJ databases">
        <authorList>
            <person name="Maclean D."/>
            <person name="Macfadyen A."/>
        </authorList>
    </citation>
    <scope>NUCLEOTIDE SEQUENCE [LARGE SCALE GENOMIC DNA]</scope>
</reference>
<evidence type="ECO:0000313" key="2">
    <source>
        <dbReference type="EMBL" id="CAK0777670.1"/>
    </source>
</evidence>
<dbReference type="EMBL" id="CAUYUE010000005">
    <property type="protein sequence ID" value="CAK0777670.1"/>
    <property type="molecule type" value="Genomic_DNA"/>
</dbReference>
<feature type="region of interest" description="Disordered" evidence="1">
    <location>
        <begin position="53"/>
        <end position="82"/>
    </location>
</feature>
<proteinExistence type="predicted"/>
<accession>A0AAV1I3D8</accession>